<reference evidence="1 2" key="1">
    <citation type="submission" date="2016-11" db="EMBL/GenBank/DDBJ databases">
        <authorList>
            <person name="Kadnikov V."/>
            <person name="Nazina T."/>
        </authorList>
    </citation>
    <scope>NUCLEOTIDE SEQUENCE [LARGE SCALE GENOMIC DNA]</scope>
    <source>
        <strain evidence="1 2">1017</strain>
    </source>
</reference>
<evidence type="ECO:0000313" key="2">
    <source>
        <dbReference type="Proteomes" id="UP000186030"/>
    </source>
</evidence>
<reference evidence="2" key="2">
    <citation type="submission" date="2017-01" db="EMBL/GenBank/DDBJ databases">
        <title>Genome sequencing and annotation of Geobacillus sp. 1017, a Hydrocarbon-Oxidizing Thermophilic Bacterium Isolated from a Heavy Oil Reservoir (China).</title>
        <authorList>
            <person name="Kadnikov V.V."/>
            <person name="Mardanov A.V."/>
            <person name="Poltaraus A.B."/>
            <person name="Sokolova D.S."/>
            <person name="Semenova E.M."/>
            <person name="Ravin N.V."/>
            <person name="Tourova T.P."/>
            <person name="Nazina T.N."/>
        </authorList>
    </citation>
    <scope>NUCLEOTIDE SEQUENCE [LARGE SCALE GENOMIC DNA]</scope>
    <source>
        <strain evidence="2">1017</strain>
    </source>
</reference>
<name>A0A1Q5SJ78_9BACL</name>
<dbReference type="Proteomes" id="UP000186030">
    <property type="component" value="Unassembled WGS sequence"/>
</dbReference>
<accession>A0A1Q5SJ78</accession>
<proteinExistence type="predicted"/>
<gene>
    <name evidence="1" type="ORF">BRO54_3768</name>
</gene>
<organism evidence="1 2">
    <name type="scientific">Geobacillus proteiniphilus</name>
    <dbReference type="NCBI Taxonomy" id="860353"/>
    <lineage>
        <taxon>Bacteria</taxon>
        <taxon>Bacillati</taxon>
        <taxon>Bacillota</taxon>
        <taxon>Bacilli</taxon>
        <taxon>Bacillales</taxon>
        <taxon>Anoxybacillaceae</taxon>
        <taxon>Geobacillus</taxon>
    </lineage>
</organism>
<dbReference type="AlphaFoldDB" id="A0A1Q5SJ78"/>
<protein>
    <submittedName>
        <fullName evidence="1">Uncharacterized protein</fullName>
    </submittedName>
</protein>
<sequence length="48" mass="5327">MVLGGFIRFPLLVSSSAAPGRRFHAGRKQASSGVFFHYTMNEVRNDDV</sequence>
<dbReference type="EMBL" id="MQMG01000087">
    <property type="protein sequence ID" value="OKO87993.1"/>
    <property type="molecule type" value="Genomic_DNA"/>
</dbReference>
<comment type="caution">
    <text evidence="1">The sequence shown here is derived from an EMBL/GenBank/DDBJ whole genome shotgun (WGS) entry which is preliminary data.</text>
</comment>
<evidence type="ECO:0000313" key="1">
    <source>
        <dbReference type="EMBL" id="OKO87993.1"/>
    </source>
</evidence>